<reference evidence="20 21" key="1">
    <citation type="submission" date="2016-10" db="EMBL/GenBank/DDBJ databases">
        <authorList>
            <person name="de Groot N.N."/>
        </authorList>
    </citation>
    <scope>NUCLEOTIDE SEQUENCE [LARGE SCALE GENOMIC DNA]</scope>
    <source>
        <strain evidence="20 21">DSM 25584</strain>
    </source>
</reference>
<dbReference type="GO" id="GO:0004129">
    <property type="term" value="F:cytochrome-c oxidase activity"/>
    <property type="evidence" value="ECO:0007669"/>
    <property type="project" value="UniProtKB-EC"/>
</dbReference>
<keyword evidence="4 15" id="KW-0813">Transport</keyword>
<dbReference type="FunFam" id="2.60.40.420:FF:000001">
    <property type="entry name" value="Cytochrome c oxidase subunit 2"/>
    <property type="match status" value="1"/>
</dbReference>
<evidence type="ECO:0000256" key="8">
    <source>
        <dbReference type="ARBA" id="ARBA00022967"/>
    </source>
</evidence>
<feature type="transmembrane region" description="Helical" evidence="17">
    <location>
        <begin position="62"/>
        <end position="83"/>
    </location>
</feature>
<accession>A0A1G7V3E9</accession>
<evidence type="ECO:0000256" key="9">
    <source>
        <dbReference type="ARBA" id="ARBA00022982"/>
    </source>
</evidence>
<evidence type="ECO:0000256" key="3">
    <source>
        <dbReference type="ARBA" id="ARBA00007866"/>
    </source>
</evidence>
<evidence type="ECO:0000256" key="17">
    <source>
        <dbReference type="SAM" id="Phobius"/>
    </source>
</evidence>
<dbReference type="Pfam" id="PF00116">
    <property type="entry name" value="COX2"/>
    <property type="match status" value="1"/>
</dbReference>
<comment type="function">
    <text evidence="13 16">Subunits I and II form the functional core of the enzyme complex. Electrons originating in cytochrome c are transferred via heme a and Cu(A) to the binuclear center formed by heme a3 and Cu(B).</text>
</comment>
<dbReference type="InterPro" id="IPR002429">
    <property type="entry name" value="CcO_II-like_C"/>
</dbReference>
<comment type="catalytic activity">
    <reaction evidence="14 16">
        <text>4 Fe(II)-[cytochrome c] + O2 + 8 H(+)(in) = 4 Fe(III)-[cytochrome c] + 2 H2O + 4 H(+)(out)</text>
        <dbReference type="Rhea" id="RHEA:11436"/>
        <dbReference type="Rhea" id="RHEA-COMP:10350"/>
        <dbReference type="Rhea" id="RHEA-COMP:14399"/>
        <dbReference type="ChEBI" id="CHEBI:15377"/>
        <dbReference type="ChEBI" id="CHEBI:15378"/>
        <dbReference type="ChEBI" id="CHEBI:15379"/>
        <dbReference type="ChEBI" id="CHEBI:29033"/>
        <dbReference type="ChEBI" id="CHEBI:29034"/>
        <dbReference type="EC" id="7.1.1.9"/>
    </reaction>
</comment>
<gene>
    <name evidence="20" type="ORF">SAMN05216241_12013</name>
</gene>
<dbReference type="InterPro" id="IPR034210">
    <property type="entry name" value="CcO_II_C"/>
</dbReference>
<evidence type="ECO:0000256" key="13">
    <source>
        <dbReference type="ARBA" id="ARBA00024688"/>
    </source>
</evidence>
<dbReference type="RefSeq" id="WP_090022494.1">
    <property type="nucleotide sequence ID" value="NZ_FNCE01000020.1"/>
</dbReference>
<dbReference type="GO" id="GO:0016491">
    <property type="term" value="F:oxidoreductase activity"/>
    <property type="evidence" value="ECO:0007669"/>
    <property type="project" value="InterPro"/>
</dbReference>
<dbReference type="GO" id="GO:0005886">
    <property type="term" value="C:plasma membrane"/>
    <property type="evidence" value="ECO:0007669"/>
    <property type="project" value="UniProtKB-SubCell"/>
</dbReference>
<dbReference type="InterPro" id="IPR014222">
    <property type="entry name" value="Cyt_c_oxidase_su2"/>
</dbReference>
<evidence type="ECO:0000256" key="12">
    <source>
        <dbReference type="ARBA" id="ARBA00023136"/>
    </source>
</evidence>
<keyword evidence="5 15" id="KW-0679">Respiratory chain</keyword>
<comment type="cofactor">
    <cofactor evidence="16">
        <name>Cu cation</name>
        <dbReference type="ChEBI" id="CHEBI:23378"/>
    </cofactor>
    <text evidence="16">Binds a copper A center.</text>
</comment>
<feature type="domain" description="Cytochrome oxidase subunit II transmembrane region profile" evidence="19">
    <location>
        <begin position="37"/>
        <end position="132"/>
    </location>
</feature>
<evidence type="ECO:0000256" key="6">
    <source>
        <dbReference type="ARBA" id="ARBA00022692"/>
    </source>
</evidence>
<feature type="transmembrane region" description="Helical" evidence="17">
    <location>
        <begin position="104"/>
        <end position="127"/>
    </location>
</feature>
<keyword evidence="9 15" id="KW-0249">Electron transport</keyword>
<evidence type="ECO:0000256" key="7">
    <source>
        <dbReference type="ARBA" id="ARBA00022723"/>
    </source>
</evidence>
<dbReference type="EMBL" id="FNCE01000020">
    <property type="protein sequence ID" value="SDG54342.1"/>
    <property type="molecule type" value="Genomic_DNA"/>
</dbReference>
<evidence type="ECO:0000259" key="19">
    <source>
        <dbReference type="PROSITE" id="PS50999"/>
    </source>
</evidence>
<dbReference type="NCBIfam" id="TIGR02866">
    <property type="entry name" value="CoxB"/>
    <property type="match status" value="1"/>
</dbReference>
<keyword evidence="8" id="KW-1278">Translocase</keyword>
<dbReference type="STRING" id="1082479.SAMN05216241_12013"/>
<dbReference type="InterPro" id="IPR008972">
    <property type="entry name" value="Cupredoxin"/>
</dbReference>
<dbReference type="InterPro" id="IPR045187">
    <property type="entry name" value="CcO_II"/>
</dbReference>
<keyword evidence="12 17" id="KW-0472">Membrane</keyword>
<feature type="domain" description="Cytochrome oxidase subunit II copper A binding" evidence="18">
    <location>
        <begin position="133"/>
        <end position="268"/>
    </location>
</feature>
<evidence type="ECO:0000256" key="2">
    <source>
        <dbReference type="ARBA" id="ARBA00004141"/>
    </source>
</evidence>
<dbReference type="InterPro" id="IPR011759">
    <property type="entry name" value="Cyt_c_oxidase_su2_TM_dom"/>
</dbReference>
<dbReference type="GO" id="GO:0042773">
    <property type="term" value="P:ATP synthesis coupled electron transport"/>
    <property type="evidence" value="ECO:0007669"/>
    <property type="project" value="TreeGrafter"/>
</dbReference>
<comment type="similarity">
    <text evidence="3 15">Belongs to the cytochrome c oxidase subunit 2 family.</text>
</comment>
<dbReference type="GO" id="GO:0005507">
    <property type="term" value="F:copper ion binding"/>
    <property type="evidence" value="ECO:0007669"/>
    <property type="project" value="InterPro"/>
</dbReference>
<evidence type="ECO:0000256" key="5">
    <source>
        <dbReference type="ARBA" id="ARBA00022660"/>
    </source>
</evidence>
<evidence type="ECO:0000256" key="16">
    <source>
        <dbReference type="RuleBase" id="RU004024"/>
    </source>
</evidence>
<dbReference type="PROSITE" id="PS50999">
    <property type="entry name" value="COX2_TM"/>
    <property type="match status" value="1"/>
</dbReference>
<keyword evidence="21" id="KW-1185">Reference proteome</keyword>
<dbReference type="Proteomes" id="UP000199415">
    <property type="component" value="Unassembled WGS sequence"/>
</dbReference>
<dbReference type="OrthoDB" id="9781261at2"/>
<evidence type="ECO:0000313" key="21">
    <source>
        <dbReference type="Proteomes" id="UP000199415"/>
    </source>
</evidence>
<evidence type="ECO:0000313" key="20">
    <source>
        <dbReference type="EMBL" id="SDG54342.1"/>
    </source>
</evidence>
<proteinExistence type="inferred from homology"/>
<dbReference type="AlphaFoldDB" id="A0A1G7V3E9"/>
<evidence type="ECO:0000256" key="10">
    <source>
        <dbReference type="ARBA" id="ARBA00022989"/>
    </source>
</evidence>
<dbReference type="SUPFAM" id="SSF81464">
    <property type="entry name" value="Cytochrome c oxidase subunit II-like, transmembrane region"/>
    <property type="match status" value="1"/>
</dbReference>
<evidence type="ECO:0000256" key="14">
    <source>
        <dbReference type="ARBA" id="ARBA00047816"/>
    </source>
</evidence>
<dbReference type="PANTHER" id="PTHR22888">
    <property type="entry name" value="CYTOCHROME C OXIDASE, SUBUNIT II"/>
    <property type="match status" value="1"/>
</dbReference>
<dbReference type="PROSITE" id="PS50857">
    <property type="entry name" value="COX2_CUA"/>
    <property type="match status" value="1"/>
</dbReference>
<evidence type="ECO:0000256" key="1">
    <source>
        <dbReference type="ARBA" id="ARBA00001971"/>
    </source>
</evidence>
<protein>
    <recommendedName>
        <fullName evidence="16">Cytochrome c oxidase subunit 2</fullName>
        <ecNumber evidence="16">7.1.1.9</ecNumber>
    </recommendedName>
</protein>
<keyword evidence="10 17" id="KW-1133">Transmembrane helix</keyword>
<evidence type="ECO:0000256" key="15">
    <source>
        <dbReference type="RuleBase" id="RU000456"/>
    </source>
</evidence>
<dbReference type="PANTHER" id="PTHR22888:SF9">
    <property type="entry name" value="CYTOCHROME C OXIDASE SUBUNIT 2"/>
    <property type="match status" value="1"/>
</dbReference>
<dbReference type="PRINTS" id="PR01166">
    <property type="entry name" value="CYCOXIDASEII"/>
</dbReference>
<comment type="cofactor">
    <cofactor evidence="1">
        <name>heme</name>
        <dbReference type="ChEBI" id="CHEBI:30413"/>
    </cofactor>
</comment>
<evidence type="ECO:0000256" key="11">
    <source>
        <dbReference type="ARBA" id="ARBA00023008"/>
    </source>
</evidence>
<dbReference type="PROSITE" id="PS00078">
    <property type="entry name" value="COX2"/>
    <property type="match status" value="1"/>
</dbReference>
<name>A0A1G7V3E9_9PROT</name>
<evidence type="ECO:0000256" key="4">
    <source>
        <dbReference type="ARBA" id="ARBA00022448"/>
    </source>
</evidence>
<organism evidence="20 21">
    <name type="scientific">Limimonas halophila</name>
    <dbReference type="NCBI Taxonomy" id="1082479"/>
    <lineage>
        <taxon>Bacteria</taxon>
        <taxon>Pseudomonadati</taxon>
        <taxon>Pseudomonadota</taxon>
        <taxon>Alphaproteobacteria</taxon>
        <taxon>Rhodospirillales</taxon>
        <taxon>Rhodovibrionaceae</taxon>
        <taxon>Limimonas</taxon>
    </lineage>
</organism>
<dbReference type="InterPro" id="IPR001505">
    <property type="entry name" value="Copper_CuA"/>
</dbReference>
<dbReference type="CDD" id="cd13912">
    <property type="entry name" value="CcO_II_C"/>
    <property type="match status" value="1"/>
</dbReference>
<sequence length="289" mass="32089">MQTRTARSFGMKHLAALGAGSAALGTAAGAAAREVGKPEPWQLGFQEAATPMMEQVQSFHTMLLVIITGIVIFVVALLGYVCWRFSERRNKEPSERTENTLIEVLWTTIPVIILVVIAIPSFKLLYYRDHVPNAEFSVKTIGKQWYWAYEYPDHGGFSYNSFMKEADEIDPSEGELRKLSVTEPIVIPADTTVRFLITSTDVLHSFALPSFGIKQDAIPGEMNQTWARVDEPGIYYGQCSELCGVGHANMPIAVKVVPKDEFRNWIETKKAEAGVGDDERELAQADSGQ</sequence>
<keyword evidence="11 16" id="KW-0186">Copper</keyword>
<dbReference type="EC" id="7.1.1.9" evidence="16"/>
<dbReference type="InterPro" id="IPR036257">
    <property type="entry name" value="Cyt_c_oxidase_su2_TM_sf"/>
</dbReference>
<dbReference type="Gene3D" id="2.60.40.420">
    <property type="entry name" value="Cupredoxins - blue copper proteins"/>
    <property type="match status" value="1"/>
</dbReference>
<dbReference type="Pfam" id="PF02790">
    <property type="entry name" value="COX2_TM"/>
    <property type="match status" value="1"/>
</dbReference>
<dbReference type="SUPFAM" id="SSF49503">
    <property type="entry name" value="Cupredoxins"/>
    <property type="match status" value="1"/>
</dbReference>
<keyword evidence="6 15" id="KW-0812">Transmembrane</keyword>
<comment type="subcellular location">
    <subcellularLocation>
        <location evidence="15">Cell membrane</location>
        <topology evidence="15">Multi-pass membrane protein</topology>
    </subcellularLocation>
    <subcellularLocation>
        <location evidence="2">Membrane</location>
        <topology evidence="2">Multi-pass membrane protein</topology>
    </subcellularLocation>
</comment>
<keyword evidence="7 16" id="KW-0479">Metal-binding</keyword>
<evidence type="ECO:0000259" key="18">
    <source>
        <dbReference type="PROSITE" id="PS50857"/>
    </source>
</evidence>
<dbReference type="Gene3D" id="1.10.287.90">
    <property type="match status" value="1"/>
</dbReference>